<feature type="compositionally biased region" description="Basic residues" evidence="1">
    <location>
        <begin position="274"/>
        <end position="299"/>
    </location>
</feature>
<proteinExistence type="predicted"/>
<evidence type="ECO:0000313" key="2">
    <source>
        <dbReference type="EMBL" id="QHT24021.1"/>
    </source>
</evidence>
<organism evidence="2">
    <name type="scientific">viral metagenome</name>
    <dbReference type="NCBI Taxonomy" id="1070528"/>
    <lineage>
        <taxon>unclassified sequences</taxon>
        <taxon>metagenomes</taxon>
        <taxon>organismal metagenomes</taxon>
    </lineage>
</organism>
<protein>
    <submittedName>
        <fullName evidence="2">Uncharacterized protein</fullName>
    </submittedName>
</protein>
<accession>A0A6C0E5V7</accession>
<dbReference type="EMBL" id="MN739736">
    <property type="protein sequence ID" value="QHT24021.1"/>
    <property type="molecule type" value="Genomic_DNA"/>
</dbReference>
<reference evidence="2" key="1">
    <citation type="journal article" date="2020" name="Nature">
        <title>Giant virus diversity and host interactions through global metagenomics.</title>
        <authorList>
            <person name="Schulz F."/>
            <person name="Roux S."/>
            <person name="Paez-Espino D."/>
            <person name="Jungbluth S."/>
            <person name="Walsh D.A."/>
            <person name="Denef V.J."/>
            <person name="McMahon K.D."/>
            <person name="Konstantinidis K.T."/>
            <person name="Eloe-Fadrosh E.A."/>
            <person name="Kyrpides N.C."/>
            <person name="Woyke T."/>
        </authorList>
    </citation>
    <scope>NUCLEOTIDE SEQUENCE</scope>
    <source>
        <strain evidence="2">GVMAG-M-3300023179-132</strain>
    </source>
</reference>
<name>A0A6C0E5V7_9ZZZZ</name>
<sequence length="299" mass="34001">MSTTNDHKISSLYNKLTTLKQPELNAAVKNVHRVILTLCRLDPTYFIGIDAAIAITKKFLSKLSDDAIIGYINTPALLQLFHSRYHKDIKTLLLTISNLFPFLLGFYDHIMYALNYLDTETNDQKTKENLFFIIQLIKEFGDLSTEDKVYILKRLIMFLNQSTGLISELSKFMPIFDMSKEVTTDVCQYLSTNKDILNDIVIKIESVGIDTLLEKSIISLDALVNIVENSKGSVMSRDSRDSVSPAIVTPDNSPQNSPKNSPKASGKKSFWGSGKRKPRKTRKNNKRTKKMKPKRKTRK</sequence>
<feature type="compositionally biased region" description="Polar residues" evidence="1">
    <location>
        <begin position="250"/>
        <end position="263"/>
    </location>
</feature>
<evidence type="ECO:0000256" key="1">
    <source>
        <dbReference type="SAM" id="MobiDB-lite"/>
    </source>
</evidence>
<dbReference type="AlphaFoldDB" id="A0A6C0E5V7"/>
<feature type="region of interest" description="Disordered" evidence="1">
    <location>
        <begin position="234"/>
        <end position="299"/>
    </location>
</feature>